<dbReference type="EMBL" id="GFDF01008120">
    <property type="protein sequence ID" value="JAV05964.1"/>
    <property type="molecule type" value="Transcribed_RNA"/>
</dbReference>
<dbReference type="InterPro" id="IPR013169">
    <property type="entry name" value="mRNA_splic_Cwf18-like"/>
</dbReference>
<organism evidence="2">
    <name type="scientific">Nyssomyia neivai</name>
    <dbReference type="NCBI Taxonomy" id="330878"/>
    <lineage>
        <taxon>Eukaryota</taxon>
        <taxon>Metazoa</taxon>
        <taxon>Ecdysozoa</taxon>
        <taxon>Arthropoda</taxon>
        <taxon>Hexapoda</taxon>
        <taxon>Insecta</taxon>
        <taxon>Pterygota</taxon>
        <taxon>Neoptera</taxon>
        <taxon>Endopterygota</taxon>
        <taxon>Diptera</taxon>
        <taxon>Nematocera</taxon>
        <taxon>Psychodoidea</taxon>
        <taxon>Psychodidae</taxon>
        <taxon>Nyssomyia</taxon>
    </lineage>
</organism>
<dbReference type="PANTHER" id="PTHR31551:SF1">
    <property type="entry name" value="COILED-COIL DOMAIN-CONTAINING PROTEIN 12"/>
    <property type="match status" value="1"/>
</dbReference>
<dbReference type="GO" id="GO:0071014">
    <property type="term" value="C:post-mRNA release spliceosomal complex"/>
    <property type="evidence" value="ECO:0007669"/>
    <property type="project" value="TreeGrafter"/>
</dbReference>
<accession>A0A1L8DI06</accession>
<feature type="compositionally biased region" description="Basic and acidic residues" evidence="1">
    <location>
        <begin position="1"/>
        <end position="13"/>
    </location>
</feature>
<evidence type="ECO:0000313" key="2">
    <source>
        <dbReference type="EMBL" id="JAV05964.1"/>
    </source>
</evidence>
<reference evidence="2" key="1">
    <citation type="submission" date="2016-12" db="EMBL/GenBank/DDBJ databases">
        <title>An insight into the sialome and mialome of the sand fly, Nyssomyia neivai.</title>
        <authorList>
            <person name="Sebastian V."/>
            <person name="Goulart T.M."/>
            <person name="Oliveira W."/>
            <person name="Calvo E."/>
            <person name="Oliveira L.F."/>
            <person name="Pinto M.C."/>
            <person name="Rosselino A.M."/>
            <person name="Ribeiro J.M."/>
        </authorList>
    </citation>
    <scope>NUCLEOTIDE SEQUENCE</scope>
</reference>
<dbReference type="PANTHER" id="PTHR31551">
    <property type="entry name" value="PRE-MRNA-SPLICING FACTOR CWF18"/>
    <property type="match status" value="1"/>
</dbReference>
<dbReference type="AlphaFoldDB" id="A0A1L8DI06"/>
<protein>
    <submittedName>
        <fullName evidence="2">Putative cwf18 pre-mrna splicing factor</fullName>
    </submittedName>
</protein>
<name>A0A1L8DI06_9DIPT</name>
<sequence>MTENALKRKERLQSLKRKANNNFPEVENSTESKKIFRNYESHDLQISTQKAEPGCVEAEVRIQLDSMTIPIVIDEIDIANLAPRKPDWDLKRDVTKKLEFLERKTQKAIAELIRERLRTGKDPEDFLLQAVNAAAEKADDKSDEE</sequence>
<evidence type="ECO:0000256" key="1">
    <source>
        <dbReference type="SAM" id="MobiDB-lite"/>
    </source>
</evidence>
<dbReference type="Pfam" id="PF08315">
    <property type="entry name" value="cwf18"/>
    <property type="match status" value="1"/>
</dbReference>
<feature type="region of interest" description="Disordered" evidence="1">
    <location>
        <begin position="1"/>
        <end position="27"/>
    </location>
</feature>
<dbReference type="GO" id="GO:0005684">
    <property type="term" value="C:U2-type spliceosomal complex"/>
    <property type="evidence" value="ECO:0007669"/>
    <property type="project" value="TreeGrafter"/>
</dbReference>
<proteinExistence type="predicted"/>